<name>A0AAN7C2T8_9PEZI</name>
<reference evidence="1" key="2">
    <citation type="submission" date="2023-05" db="EMBL/GenBank/DDBJ databases">
        <authorList>
            <consortium name="Lawrence Berkeley National Laboratory"/>
            <person name="Steindorff A."/>
            <person name="Hensen N."/>
            <person name="Bonometti L."/>
            <person name="Westerberg I."/>
            <person name="Brannstrom I.O."/>
            <person name="Guillou S."/>
            <person name="Cros-Aarteil S."/>
            <person name="Calhoun S."/>
            <person name="Haridas S."/>
            <person name="Kuo A."/>
            <person name="Mondo S."/>
            <person name="Pangilinan J."/>
            <person name="Riley R."/>
            <person name="Labutti K."/>
            <person name="Andreopoulos B."/>
            <person name="Lipzen A."/>
            <person name="Chen C."/>
            <person name="Yanf M."/>
            <person name="Daum C."/>
            <person name="Ng V."/>
            <person name="Clum A."/>
            <person name="Ohm R."/>
            <person name="Martin F."/>
            <person name="Silar P."/>
            <person name="Natvig D."/>
            <person name="Lalanne C."/>
            <person name="Gautier V."/>
            <person name="Ament-Velasquez S.L."/>
            <person name="Kruys A."/>
            <person name="Hutchinson M.I."/>
            <person name="Powell A.J."/>
            <person name="Barry K."/>
            <person name="Miller A.N."/>
            <person name="Grigoriev I.V."/>
            <person name="Debuchy R."/>
            <person name="Gladieux P."/>
            <person name="Thoren M.H."/>
            <person name="Johannesson H."/>
        </authorList>
    </citation>
    <scope>NUCLEOTIDE SEQUENCE</scope>
    <source>
        <strain evidence="1">CBS 532.94</strain>
    </source>
</reference>
<comment type="caution">
    <text evidence="1">The sequence shown here is derived from an EMBL/GenBank/DDBJ whole genome shotgun (WGS) entry which is preliminary data.</text>
</comment>
<dbReference type="Proteomes" id="UP001303760">
    <property type="component" value="Unassembled WGS sequence"/>
</dbReference>
<protein>
    <submittedName>
        <fullName evidence="1">Uncharacterized protein</fullName>
    </submittedName>
</protein>
<reference evidence="1" key="1">
    <citation type="journal article" date="2023" name="Mol. Phylogenet. Evol.">
        <title>Genome-scale phylogeny and comparative genomics of the fungal order Sordariales.</title>
        <authorList>
            <person name="Hensen N."/>
            <person name="Bonometti L."/>
            <person name="Westerberg I."/>
            <person name="Brannstrom I.O."/>
            <person name="Guillou S."/>
            <person name="Cros-Aarteil S."/>
            <person name="Calhoun S."/>
            <person name="Haridas S."/>
            <person name="Kuo A."/>
            <person name="Mondo S."/>
            <person name="Pangilinan J."/>
            <person name="Riley R."/>
            <person name="LaButti K."/>
            <person name="Andreopoulos B."/>
            <person name="Lipzen A."/>
            <person name="Chen C."/>
            <person name="Yan M."/>
            <person name="Daum C."/>
            <person name="Ng V."/>
            <person name="Clum A."/>
            <person name="Steindorff A."/>
            <person name="Ohm R.A."/>
            <person name="Martin F."/>
            <person name="Silar P."/>
            <person name="Natvig D.O."/>
            <person name="Lalanne C."/>
            <person name="Gautier V."/>
            <person name="Ament-Velasquez S.L."/>
            <person name="Kruys A."/>
            <person name="Hutchinson M.I."/>
            <person name="Powell A.J."/>
            <person name="Barry K."/>
            <person name="Miller A.N."/>
            <person name="Grigoriev I.V."/>
            <person name="Debuchy R."/>
            <person name="Gladieux P."/>
            <person name="Hiltunen Thoren M."/>
            <person name="Johannesson H."/>
        </authorList>
    </citation>
    <scope>NUCLEOTIDE SEQUENCE</scope>
    <source>
        <strain evidence="1">CBS 532.94</strain>
    </source>
</reference>
<organism evidence="1 2">
    <name type="scientific">Achaetomium macrosporum</name>
    <dbReference type="NCBI Taxonomy" id="79813"/>
    <lineage>
        <taxon>Eukaryota</taxon>
        <taxon>Fungi</taxon>
        <taxon>Dikarya</taxon>
        <taxon>Ascomycota</taxon>
        <taxon>Pezizomycotina</taxon>
        <taxon>Sordariomycetes</taxon>
        <taxon>Sordariomycetidae</taxon>
        <taxon>Sordariales</taxon>
        <taxon>Chaetomiaceae</taxon>
        <taxon>Achaetomium</taxon>
    </lineage>
</organism>
<proteinExistence type="predicted"/>
<dbReference type="AlphaFoldDB" id="A0AAN7C2T8"/>
<accession>A0AAN7C2T8</accession>
<gene>
    <name evidence="1" type="ORF">C8A03DRAFT_18860</name>
</gene>
<keyword evidence="2" id="KW-1185">Reference proteome</keyword>
<sequence length="65" mass="7672">MCWYRQYQYACGHPGPTRFSRPCERYPTCNTRRMEGGIFNLRENCPECLYDGAEKKSSKKRSGKK</sequence>
<evidence type="ECO:0000313" key="1">
    <source>
        <dbReference type="EMBL" id="KAK4234190.1"/>
    </source>
</evidence>
<evidence type="ECO:0000313" key="2">
    <source>
        <dbReference type="Proteomes" id="UP001303760"/>
    </source>
</evidence>
<dbReference type="EMBL" id="MU860404">
    <property type="protein sequence ID" value="KAK4234190.1"/>
    <property type="molecule type" value="Genomic_DNA"/>
</dbReference>